<dbReference type="PIRSF" id="PIRSF002741">
    <property type="entry name" value="MppA"/>
    <property type="match status" value="1"/>
</dbReference>
<dbReference type="AlphaFoldDB" id="A0AAU6PZU6"/>
<evidence type="ECO:0000256" key="1">
    <source>
        <dbReference type="ARBA" id="ARBA00005695"/>
    </source>
</evidence>
<feature type="signal peptide" evidence="4">
    <location>
        <begin position="1"/>
        <end position="17"/>
    </location>
</feature>
<reference evidence="6" key="1">
    <citation type="submission" date="2024-03" db="EMBL/GenBank/DDBJ databases">
        <title>Deinococcus weizhi sp. nov., isolated from human skin.</title>
        <authorList>
            <person name="Wei Z."/>
            <person name="Tian F."/>
            <person name="Yang C."/>
            <person name="Xin L.T."/>
            <person name="Wen Z.J."/>
            <person name="Lan K.C."/>
            <person name="Yu L."/>
            <person name="Zhe W."/>
            <person name="Dan F.D."/>
            <person name="Jun W."/>
            <person name="Rui Z."/>
            <person name="Yong X.J."/>
            <person name="Ting Y."/>
            <person name="Wei X."/>
            <person name="Xu Z.G."/>
            <person name="Xin Z."/>
            <person name="Dong F.G."/>
            <person name="Ni X.M."/>
            <person name="Zheng M.G."/>
            <person name="Chun Y."/>
            <person name="Qian W.X."/>
        </authorList>
    </citation>
    <scope>NUCLEOTIDE SEQUENCE</scope>
    <source>
        <strain evidence="6">VB142</strain>
    </source>
</reference>
<dbReference type="RefSeq" id="WP_339094249.1">
    <property type="nucleotide sequence ID" value="NZ_CP149782.1"/>
</dbReference>
<dbReference type="InterPro" id="IPR030678">
    <property type="entry name" value="Peptide/Ni-bd"/>
</dbReference>
<name>A0AAU6PZU6_9DEIO</name>
<proteinExistence type="inferred from homology"/>
<evidence type="ECO:0000256" key="4">
    <source>
        <dbReference type="SAM" id="SignalP"/>
    </source>
</evidence>
<dbReference type="SUPFAM" id="SSF53850">
    <property type="entry name" value="Periplasmic binding protein-like II"/>
    <property type="match status" value="1"/>
</dbReference>
<dbReference type="InterPro" id="IPR039424">
    <property type="entry name" value="SBP_5"/>
</dbReference>
<organism evidence="6">
    <name type="scientific">Deinococcus sp. VB142</name>
    <dbReference type="NCBI Taxonomy" id="3112952"/>
    <lineage>
        <taxon>Bacteria</taxon>
        <taxon>Thermotogati</taxon>
        <taxon>Deinococcota</taxon>
        <taxon>Deinococci</taxon>
        <taxon>Deinococcales</taxon>
        <taxon>Deinococcaceae</taxon>
        <taxon>Deinococcus</taxon>
    </lineage>
</organism>
<dbReference type="PANTHER" id="PTHR30290">
    <property type="entry name" value="PERIPLASMIC BINDING COMPONENT OF ABC TRANSPORTER"/>
    <property type="match status" value="1"/>
</dbReference>
<dbReference type="InterPro" id="IPR000914">
    <property type="entry name" value="SBP_5_dom"/>
</dbReference>
<feature type="domain" description="Solute-binding protein family 5" evidence="5">
    <location>
        <begin position="94"/>
        <end position="482"/>
    </location>
</feature>
<gene>
    <name evidence="6" type="ORF">WDJ50_08730</name>
</gene>
<dbReference type="EMBL" id="CP149782">
    <property type="protein sequence ID" value="WYF43511.1"/>
    <property type="molecule type" value="Genomic_DNA"/>
</dbReference>
<protein>
    <submittedName>
        <fullName evidence="6">ABC transporter substrate-binding protein</fullName>
    </submittedName>
</protein>
<keyword evidence="2" id="KW-0813">Transport</keyword>
<evidence type="ECO:0000256" key="2">
    <source>
        <dbReference type="ARBA" id="ARBA00022448"/>
    </source>
</evidence>
<dbReference type="GO" id="GO:0015833">
    <property type="term" value="P:peptide transport"/>
    <property type="evidence" value="ECO:0007669"/>
    <property type="project" value="TreeGrafter"/>
</dbReference>
<sequence>MKKLLLAALFLTSTALAGGGQPLTSSQPFIWPAAWSDAKPGEAKYGGMYREVAAIIETLNPFRNQDMSSPVFKLAEGTGLFRQSPADGRWLPYMAAAEPTVSEGGKVFTIRLRRGMKFSDGVEITARDFVTTWKIHADKAMKSASYGQFYSGDQPITLKALDNYTLQASFPVPMATAPRILSFAPWPDHVFGPVYAKGGAAAVAAMWSKNMNPGEFVSAGPWTLAQNHSEPGGHIILKRNAYWGEWNKDSLGRALPYLDGVDLKVIPDEVTVFDSFLAGESDRTVVATANQIKAMQEAMATSKVKAELLLNVSPRNSMSYLIFNWNRASDPYKQALFRNATFRQAMSSLYDRQKVIDQTLGGQGKAMYSQVPLLFPEYIPADLPKFDYNPTRAAKLLAELGYTRKDSEGYLVNADGKRIEFDLMTYPDPQSKAEVAIFVADAKAAGVKVNLPEIDIDDMWARVDGDPKTPDERNFDAVRYADTGFEATFPFMDYVWRCDGSGHAFNMSGECISPDEQRINDLFVQGTRELDPAKRAALGRQLNSELGRFQGMIPLITYAYNVAYSKRLGGALPRNLMNAYNGIRYLPLTFVK</sequence>
<dbReference type="Pfam" id="PF00496">
    <property type="entry name" value="SBP_bac_5"/>
    <property type="match status" value="1"/>
</dbReference>
<dbReference type="PROSITE" id="PS01040">
    <property type="entry name" value="SBP_BACTERIAL_5"/>
    <property type="match status" value="1"/>
</dbReference>
<evidence type="ECO:0000313" key="6">
    <source>
        <dbReference type="EMBL" id="WYF43511.1"/>
    </source>
</evidence>
<dbReference type="Gene3D" id="3.10.105.10">
    <property type="entry name" value="Dipeptide-binding Protein, Domain 3"/>
    <property type="match status" value="1"/>
</dbReference>
<dbReference type="Gene3D" id="3.90.76.10">
    <property type="entry name" value="Dipeptide-binding Protein, Domain 1"/>
    <property type="match status" value="1"/>
</dbReference>
<dbReference type="InterPro" id="IPR023765">
    <property type="entry name" value="SBP_5_CS"/>
</dbReference>
<evidence type="ECO:0000259" key="5">
    <source>
        <dbReference type="Pfam" id="PF00496"/>
    </source>
</evidence>
<feature type="chain" id="PRO_5043526059" evidence="4">
    <location>
        <begin position="18"/>
        <end position="592"/>
    </location>
</feature>
<dbReference type="PANTHER" id="PTHR30290:SF9">
    <property type="entry name" value="OLIGOPEPTIDE-BINDING PROTEIN APPA"/>
    <property type="match status" value="1"/>
</dbReference>
<evidence type="ECO:0000256" key="3">
    <source>
        <dbReference type="ARBA" id="ARBA00022729"/>
    </source>
</evidence>
<dbReference type="GO" id="GO:1904680">
    <property type="term" value="F:peptide transmembrane transporter activity"/>
    <property type="evidence" value="ECO:0007669"/>
    <property type="project" value="TreeGrafter"/>
</dbReference>
<dbReference type="GO" id="GO:0043190">
    <property type="term" value="C:ATP-binding cassette (ABC) transporter complex"/>
    <property type="evidence" value="ECO:0007669"/>
    <property type="project" value="InterPro"/>
</dbReference>
<dbReference type="Gene3D" id="3.40.190.10">
    <property type="entry name" value="Periplasmic binding protein-like II"/>
    <property type="match status" value="1"/>
</dbReference>
<comment type="similarity">
    <text evidence="1">Belongs to the bacterial solute-binding protein 5 family.</text>
</comment>
<accession>A0AAU6PZU6</accession>
<dbReference type="GO" id="GO:0042597">
    <property type="term" value="C:periplasmic space"/>
    <property type="evidence" value="ECO:0007669"/>
    <property type="project" value="UniProtKB-ARBA"/>
</dbReference>
<keyword evidence="3 4" id="KW-0732">Signal</keyword>